<feature type="region of interest" description="Disordered" evidence="6">
    <location>
        <begin position="1"/>
        <end position="61"/>
    </location>
</feature>
<dbReference type="GO" id="GO:0005634">
    <property type="term" value="C:nucleus"/>
    <property type="evidence" value="ECO:0007669"/>
    <property type="project" value="UniProtKB-SubCell"/>
</dbReference>
<feature type="compositionally biased region" description="Polar residues" evidence="6">
    <location>
        <begin position="20"/>
        <end position="33"/>
    </location>
</feature>
<proteinExistence type="predicted"/>
<evidence type="ECO:0000256" key="4">
    <source>
        <dbReference type="ARBA" id="ARBA00023163"/>
    </source>
</evidence>
<accession>A0A7S2LLV2</accession>
<dbReference type="GO" id="GO:0003700">
    <property type="term" value="F:DNA-binding transcription factor activity"/>
    <property type="evidence" value="ECO:0007669"/>
    <property type="project" value="InterPro"/>
</dbReference>
<dbReference type="AlphaFoldDB" id="A0A7S2LLV2"/>
<keyword evidence="4" id="KW-0804">Transcription</keyword>
<feature type="compositionally biased region" description="Acidic residues" evidence="6">
    <location>
        <begin position="80"/>
        <end position="89"/>
    </location>
</feature>
<sequence length="268" mass="30294">MVTKIIVRIPLEGRGRGRASASNSNRGDVQNSKQGDEDDKVDDSKEADEEGNRNSFKGCQRKAVDGGICAGHSSYHDVFFNDDTEDDTTDDGKAVDISRHDNSKKRPHALEDADDTKKKKRQPSCARVVIKHRAGNSGRERRNRLRLIDLSDVPAQPPILKSSGKDGTSKYQGVQFNKARDTWQATIVIDGAHHFIGYYDSEEEAAVDYARAVCKYHAKPLPPLIHPYAPTDLKEMEERQRRALAYSMMSDEDREKVRRQWNQGYVYT</sequence>
<dbReference type="InterPro" id="IPR001471">
    <property type="entry name" value="AP2/ERF_dom"/>
</dbReference>
<dbReference type="EMBL" id="HBGZ01018169">
    <property type="protein sequence ID" value="CAD9608993.1"/>
    <property type="molecule type" value="Transcribed_RNA"/>
</dbReference>
<keyword evidence="5" id="KW-0539">Nucleus</keyword>
<dbReference type="GO" id="GO:0003677">
    <property type="term" value="F:DNA binding"/>
    <property type="evidence" value="ECO:0007669"/>
    <property type="project" value="UniProtKB-KW"/>
</dbReference>
<keyword evidence="3" id="KW-0238">DNA-binding</keyword>
<name>A0A7S2LLV2_9STRA</name>
<reference evidence="8" key="1">
    <citation type="submission" date="2021-01" db="EMBL/GenBank/DDBJ databases">
        <authorList>
            <person name="Corre E."/>
            <person name="Pelletier E."/>
            <person name="Niang G."/>
            <person name="Scheremetjew M."/>
            <person name="Finn R."/>
            <person name="Kale V."/>
            <person name="Holt S."/>
            <person name="Cochrane G."/>
            <person name="Meng A."/>
            <person name="Brown T."/>
            <person name="Cohen L."/>
        </authorList>
    </citation>
    <scope>NUCLEOTIDE SEQUENCE</scope>
    <source>
        <strain evidence="8">SM1012Den-03</strain>
    </source>
</reference>
<evidence type="ECO:0000256" key="2">
    <source>
        <dbReference type="ARBA" id="ARBA00023015"/>
    </source>
</evidence>
<protein>
    <recommendedName>
        <fullName evidence="7">AP2/ERF domain-containing protein</fullName>
    </recommendedName>
</protein>
<feature type="compositionally biased region" description="Basic and acidic residues" evidence="6">
    <location>
        <begin position="108"/>
        <end position="117"/>
    </location>
</feature>
<dbReference type="InterPro" id="IPR036955">
    <property type="entry name" value="AP2/ERF_dom_sf"/>
</dbReference>
<feature type="compositionally biased region" description="Basic and acidic residues" evidence="6">
    <location>
        <begin position="90"/>
        <end position="101"/>
    </location>
</feature>
<dbReference type="Gene3D" id="3.30.730.10">
    <property type="entry name" value="AP2/ERF domain"/>
    <property type="match status" value="1"/>
</dbReference>
<feature type="domain" description="AP2/ERF" evidence="7">
    <location>
        <begin position="170"/>
        <end position="227"/>
    </location>
</feature>
<dbReference type="SUPFAM" id="SSF54171">
    <property type="entry name" value="DNA-binding domain"/>
    <property type="match status" value="1"/>
</dbReference>
<evidence type="ECO:0000313" key="8">
    <source>
        <dbReference type="EMBL" id="CAD9608993.1"/>
    </source>
</evidence>
<evidence type="ECO:0000256" key="3">
    <source>
        <dbReference type="ARBA" id="ARBA00023125"/>
    </source>
</evidence>
<evidence type="ECO:0000256" key="6">
    <source>
        <dbReference type="SAM" id="MobiDB-lite"/>
    </source>
</evidence>
<evidence type="ECO:0000256" key="1">
    <source>
        <dbReference type="ARBA" id="ARBA00004123"/>
    </source>
</evidence>
<keyword evidence="2" id="KW-0805">Transcription regulation</keyword>
<evidence type="ECO:0000256" key="5">
    <source>
        <dbReference type="ARBA" id="ARBA00023242"/>
    </source>
</evidence>
<organism evidence="8">
    <name type="scientific">Skeletonema marinoi</name>
    <dbReference type="NCBI Taxonomy" id="267567"/>
    <lineage>
        <taxon>Eukaryota</taxon>
        <taxon>Sar</taxon>
        <taxon>Stramenopiles</taxon>
        <taxon>Ochrophyta</taxon>
        <taxon>Bacillariophyta</taxon>
        <taxon>Coscinodiscophyceae</taxon>
        <taxon>Thalassiosirophycidae</taxon>
        <taxon>Thalassiosirales</taxon>
        <taxon>Skeletonemataceae</taxon>
        <taxon>Skeletonema</taxon>
        <taxon>Skeletonema marinoi-dohrnii complex</taxon>
    </lineage>
</organism>
<feature type="region of interest" description="Disordered" evidence="6">
    <location>
        <begin position="79"/>
        <end position="125"/>
    </location>
</feature>
<evidence type="ECO:0000259" key="7">
    <source>
        <dbReference type="PROSITE" id="PS51032"/>
    </source>
</evidence>
<gene>
    <name evidence="8" type="ORF">SMAR0320_LOCUS13084</name>
</gene>
<dbReference type="InterPro" id="IPR016177">
    <property type="entry name" value="DNA-bd_dom_sf"/>
</dbReference>
<feature type="compositionally biased region" description="Acidic residues" evidence="6">
    <location>
        <begin position="36"/>
        <end position="49"/>
    </location>
</feature>
<comment type="subcellular location">
    <subcellularLocation>
        <location evidence="1">Nucleus</location>
    </subcellularLocation>
</comment>
<dbReference type="PROSITE" id="PS51032">
    <property type="entry name" value="AP2_ERF"/>
    <property type="match status" value="1"/>
</dbReference>